<dbReference type="SUPFAM" id="SSF47413">
    <property type="entry name" value="lambda repressor-like DNA-binding domains"/>
    <property type="match status" value="1"/>
</dbReference>
<dbReference type="InterPro" id="IPR001387">
    <property type="entry name" value="Cro/C1-type_HTH"/>
</dbReference>
<feature type="transmembrane region" description="Helical" evidence="1">
    <location>
        <begin position="80"/>
        <end position="99"/>
    </location>
</feature>
<dbReference type="CDD" id="cd00093">
    <property type="entry name" value="HTH_XRE"/>
    <property type="match status" value="1"/>
</dbReference>
<feature type="transmembrane region" description="Helical" evidence="1">
    <location>
        <begin position="105"/>
        <end position="126"/>
    </location>
</feature>
<accession>A0A7X0JR21</accession>
<dbReference type="Gene3D" id="1.10.260.40">
    <property type="entry name" value="lambda repressor-like DNA-binding domains"/>
    <property type="match status" value="1"/>
</dbReference>
<sequence length="218" mass="24220">MEMKINRQTLKRVRKDKLWSQEQLAEASGLSLRTIQRIESSGSAAMDSLAAIASALETDKDTLLEAELNFIPYEHTQMGYFMWVVSLIMVSVCSSFLLLMPPLGIAITLVAMLIPAVLFFSLRVAVSEETISWHFGPGFWRKELPIEDIASCEVVNNSVMMGFGIRLLGDGWMYNVSGLLAVEIRLKSGSAIRLGSDEPNYLKEAIDNALALQRSKSE</sequence>
<protein>
    <submittedName>
        <fullName evidence="3">DNA-binding XRE family transcriptional regulator</fullName>
    </submittedName>
</protein>
<dbReference type="PROSITE" id="PS50943">
    <property type="entry name" value="HTH_CROC1"/>
    <property type="match status" value="1"/>
</dbReference>
<dbReference type="InterPro" id="IPR010982">
    <property type="entry name" value="Lambda_DNA-bd_dom_sf"/>
</dbReference>
<evidence type="ECO:0000313" key="3">
    <source>
        <dbReference type="EMBL" id="MBB6519790.1"/>
    </source>
</evidence>
<comment type="caution">
    <text evidence="3">The sequence shown here is derived from an EMBL/GenBank/DDBJ whole genome shotgun (WGS) entry which is preliminary data.</text>
</comment>
<reference evidence="3 4" key="1">
    <citation type="submission" date="2020-08" db="EMBL/GenBank/DDBJ databases">
        <title>Genomic Encyclopedia of Type Strains, Phase IV (KMG-IV): sequencing the most valuable type-strain genomes for metagenomic binning, comparative biology and taxonomic classification.</title>
        <authorList>
            <person name="Goeker M."/>
        </authorList>
    </citation>
    <scope>NUCLEOTIDE SEQUENCE [LARGE SCALE GENOMIC DNA]</scope>
    <source>
        <strain evidence="3 4">DSM 22368</strain>
    </source>
</reference>
<name>A0A7X0JR21_9GAMM</name>
<dbReference type="SMART" id="SM00530">
    <property type="entry name" value="HTH_XRE"/>
    <property type="match status" value="1"/>
</dbReference>
<keyword evidence="1" id="KW-0812">Transmembrane</keyword>
<dbReference type="AlphaFoldDB" id="A0A7X0JR21"/>
<dbReference type="Pfam" id="PF01381">
    <property type="entry name" value="HTH_3"/>
    <property type="match status" value="1"/>
</dbReference>
<keyword evidence="1" id="KW-1133">Transmembrane helix</keyword>
<dbReference type="Proteomes" id="UP000528457">
    <property type="component" value="Unassembled WGS sequence"/>
</dbReference>
<gene>
    <name evidence="3" type="ORF">HNR48_000068</name>
</gene>
<dbReference type="RefSeq" id="WP_184679343.1">
    <property type="nucleotide sequence ID" value="NZ_JAAONY010000001.1"/>
</dbReference>
<dbReference type="InParanoid" id="A0A7X0JR21"/>
<keyword evidence="1" id="KW-0472">Membrane</keyword>
<keyword evidence="3" id="KW-0238">DNA-binding</keyword>
<dbReference type="EMBL" id="JACHHT010000001">
    <property type="protein sequence ID" value="MBB6519790.1"/>
    <property type="molecule type" value="Genomic_DNA"/>
</dbReference>
<keyword evidence="4" id="KW-1185">Reference proteome</keyword>
<evidence type="ECO:0000259" key="2">
    <source>
        <dbReference type="PROSITE" id="PS50943"/>
    </source>
</evidence>
<organism evidence="3 4">
    <name type="scientific">Pseudoteredinibacter isoporae</name>
    <dbReference type="NCBI Taxonomy" id="570281"/>
    <lineage>
        <taxon>Bacteria</taxon>
        <taxon>Pseudomonadati</taxon>
        <taxon>Pseudomonadota</taxon>
        <taxon>Gammaproteobacteria</taxon>
        <taxon>Cellvibrionales</taxon>
        <taxon>Cellvibrionaceae</taxon>
        <taxon>Pseudoteredinibacter</taxon>
    </lineage>
</organism>
<evidence type="ECO:0000256" key="1">
    <source>
        <dbReference type="SAM" id="Phobius"/>
    </source>
</evidence>
<proteinExistence type="predicted"/>
<feature type="domain" description="HTH cro/C1-type" evidence="2">
    <location>
        <begin position="10"/>
        <end position="63"/>
    </location>
</feature>
<dbReference type="GO" id="GO:0003677">
    <property type="term" value="F:DNA binding"/>
    <property type="evidence" value="ECO:0007669"/>
    <property type="project" value="UniProtKB-KW"/>
</dbReference>
<evidence type="ECO:0000313" key="4">
    <source>
        <dbReference type="Proteomes" id="UP000528457"/>
    </source>
</evidence>